<evidence type="ECO:0000313" key="7">
    <source>
        <dbReference type="EMBL" id="SNQ59590.1"/>
    </source>
</evidence>
<gene>
    <name evidence="7" type="ORF">MNV_1230031</name>
</gene>
<name>A0A284VK13_9EURY</name>
<dbReference type="Proteomes" id="UP000218615">
    <property type="component" value="Unassembled WGS sequence"/>
</dbReference>
<sequence length="257" mass="29147">MHKNGKTNKTMVTEISVIVPALNEAKYLEATLESIANQNTNVPYELIVSDNGSTDGSLDIAKEYTDMVLQCEERGIGPARHFGAVNASENSRFFIFIDADTIIPGYYLSYTYEMFKTKPDLLAFSTGFRFSEQSEQIKLAESVANKYFVMRDKLRSATLPGFNTAVRRDAYFKCGGYQNVLLEDVDFSRRIDKLGTVRFFPHVKVVNSSRRLDAMGLLGTLYYYSQLDLGWELNSTWIDKLAKKLGIADLREYIGIR</sequence>
<dbReference type="InterPro" id="IPR001173">
    <property type="entry name" value="Glyco_trans_2-like"/>
</dbReference>
<reference evidence="8" key="1">
    <citation type="submission" date="2017-06" db="EMBL/GenBank/DDBJ databases">
        <authorList>
            <person name="Cremers G."/>
        </authorList>
    </citation>
    <scope>NUCLEOTIDE SEQUENCE [LARGE SCALE GENOMIC DNA]</scope>
</reference>
<keyword evidence="4 7" id="KW-0808">Transferase</keyword>
<feature type="domain" description="Glycosyltransferase 2-like" evidence="6">
    <location>
        <begin position="16"/>
        <end position="171"/>
    </location>
</feature>
<dbReference type="GO" id="GO:0005886">
    <property type="term" value="C:plasma membrane"/>
    <property type="evidence" value="ECO:0007669"/>
    <property type="project" value="UniProtKB-SubCell"/>
</dbReference>
<dbReference type="PANTHER" id="PTHR43646:SF2">
    <property type="entry name" value="GLYCOSYLTRANSFERASE 2-LIKE DOMAIN-CONTAINING PROTEIN"/>
    <property type="match status" value="1"/>
</dbReference>
<evidence type="ECO:0000256" key="4">
    <source>
        <dbReference type="ARBA" id="ARBA00022679"/>
    </source>
</evidence>
<dbReference type="GO" id="GO:0016757">
    <property type="term" value="F:glycosyltransferase activity"/>
    <property type="evidence" value="ECO:0007669"/>
    <property type="project" value="UniProtKB-KW"/>
</dbReference>
<evidence type="ECO:0000256" key="1">
    <source>
        <dbReference type="ARBA" id="ARBA00004236"/>
    </source>
</evidence>
<proteinExistence type="predicted"/>
<dbReference type="Pfam" id="PF00535">
    <property type="entry name" value="Glycos_transf_2"/>
    <property type="match status" value="1"/>
</dbReference>
<keyword evidence="8" id="KW-1185">Reference proteome</keyword>
<protein>
    <submittedName>
        <fullName evidence="7">Putative glycosyltransferase</fullName>
    </submittedName>
</protein>
<keyword evidence="5" id="KW-0472">Membrane</keyword>
<dbReference type="PANTHER" id="PTHR43646">
    <property type="entry name" value="GLYCOSYLTRANSFERASE"/>
    <property type="match status" value="1"/>
</dbReference>
<dbReference type="AlphaFoldDB" id="A0A284VK13"/>
<evidence type="ECO:0000256" key="3">
    <source>
        <dbReference type="ARBA" id="ARBA00022676"/>
    </source>
</evidence>
<dbReference type="EMBL" id="FZMP01000028">
    <property type="protein sequence ID" value="SNQ59590.1"/>
    <property type="molecule type" value="Genomic_DNA"/>
</dbReference>
<comment type="subcellular location">
    <subcellularLocation>
        <location evidence="1">Cell membrane</location>
    </subcellularLocation>
</comment>
<evidence type="ECO:0000256" key="2">
    <source>
        <dbReference type="ARBA" id="ARBA00022475"/>
    </source>
</evidence>
<organism evidence="7 8">
    <name type="scientific">Candidatus Methanoperedens nitratireducens</name>
    <dbReference type="NCBI Taxonomy" id="1392998"/>
    <lineage>
        <taxon>Archaea</taxon>
        <taxon>Methanobacteriati</taxon>
        <taxon>Methanobacteriota</taxon>
        <taxon>Stenosarchaea group</taxon>
        <taxon>Methanomicrobia</taxon>
        <taxon>Methanosarcinales</taxon>
        <taxon>ANME-2 cluster</taxon>
        <taxon>Candidatus Methanoperedentaceae</taxon>
        <taxon>Candidatus Methanoperedens</taxon>
    </lineage>
</organism>
<keyword evidence="2" id="KW-1003">Cell membrane</keyword>
<evidence type="ECO:0000256" key="5">
    <source>
        <dbReference type="ARBA" id="ARBA00023136"/>
    </source>
</evidence>
<keyword evidence="3" id="KW-0328">Glycosyltransferase</keyword>
<dbReference type="Gene3D" id="3.90.550.10">
    <property type="entry name" value="Spore Coat Polysaccharide Biosynthesis Protein SpsA, Chain A"/>
    <property type="match status" value="1"/>
</dbReference>
<dbReference type="InterPro" id="IPR029044">
    <property type="entry name" value="Nucleotide-diphossugar_trans"/>
</dbReference>
<evidence type="ECO:0000259" key="6">
    <source>
        <dbReference type="Pfam" id="PF00535"/>
    </source>
</evidence>
<dbReference type="SUPFAM" id="SSF53448">
    <property type="entry name" value="Nucleotide-diphospho-sugar transferases"/>
    <property type="match status" value="1"/>
</dbReference>
<accession>A0A284VK13</accession>
<evidence type="ECO:0000313" key="8">
    <source>
        <dbReference type="Proteomes" id="UP000218615"/>
    </source>
</evidence>